<name>A0ABV9Q2D6_9BACL</name>
<comment type="caution">
    <text evidence="2">The sequence shown here is derived from an EMBL/GenBank/DDBJ whole genome shotgun (WGS) entry which is preliminary data.</text>
</comment>
<sequence length="203" mass="23709">MFTDINSYKPSFLEQIVIDTYQQLGISHPSEIDMYTIADHFGLSIMELDVRSKVMGSTIVIDSRLYPEEQREDFFHELTHAIRHAGNQLGMTDLFREAQETEANRMPYYWLVPSFMLIEQIDLSLPLPWLIKQLAEIFNVTEKFMEKRLQLLKARIEINAAKHQLCAAMEKVPKYALIRTIGLTEYYCDALGNVLFTRRRAEL</sequence>
<dbReference type="Proteomes" id="UP001596002">
    <property type="component" value="Unassembled WGS sequence"/>
</dbReference>
<evidence type="ECO:0000313" key="2">
    <source>
        <dbReference type="EMBL" id="MFC4768691.1"/>
    </source>
</evidence>
<protein>
    <submittedName>
        <fullName evidence="2">ImmA/IrrE family metallo-endopeptidase</fullName>
    </submittedName>
</protein>
<dbReference type="RefSeq" id="WP_380026638.1">
    <property type="nucleotide sequence ID" value="NZ_JBHSHC010000112.1"/>
</dbReference>
<evidence type="ECO:0000313" key="3">
    <source>
        <dbReference type="Proteomes" id="UP001596002"/>
    </source>
</evidence>
<reference evidence="3" key="1">
    <citation type="journal article" date="2019" name="Int. J. Syst. Evol. Microbiol.">
        <title>The Global Catalogue of Microorganisms (GCM) 10K type strain sequencing project: providing services to taxonomists for standard genome sequencing and annotation.</title>
        <authorList>
            <consortium name="The Broad Institute Genomics Platform"/>
            <consortium name="The Broad Institute Genome Sequencing Center for Infectious Disease"/>
            <person name="Wu L."/>
            <person name="Ma J."/>
        </authorList>
    </citation>
    <scope>NUCLEOTIDE SEQUENCE [LARGE SCALE GENOMIC DNA]</scope>
    <source>
        <strain evidence="3">WYCCWR 12678</strain>
    </source>
</reference>
<organism evidence="2 3">
    <name type="scientific">Effusibacillus consociatus</name>
    <dbReference type="NCBI Taxonomy" id="1117041"/>
    <lineage>
        <taxon>Bacteria</taxon>
        <taxon>Bacillati</taxon>
        <taxon>Bacillota</taxon>
        <taxon>Bacilli</taxon>
        <taxon>Bacillales</taxon>
        <taxon>Alicyclobacillaceae</taxon>
        <taxon>Effusibacillus</taxon>
    </lineage>
</organism>
<accession>A0ABV9Q2D6</accession>
<evidence type="ECO:0000259" key="1">
    <source>
        <dbReference type="Pfam" id="PF06114"/>
    </source>
</evidence>
<feature type="domain" description="IrrE N-terminal-like" evidence="1">
    <location>
        <begin position="58"/>
        <end position="149"/>
    </location>
</feature>
<proteinExistence type="predicted"/>
<gene>
    <name evidence="2" type="ORF">ACFO8Q_15205</name>
</gene>
<keyword evidence="3" id="KW-1185">Reference proteome</keyword>
<dbReference type="InterPro" id="IPR010359">
    <property type="entry name" value="IrrE_HExxH"/>
</dbReference>
<dbReference type="Pfam" id="PF06114">
    <property type="entry name" value="Peptidase_M78"/>
    <property type="match status" value="1"/>
</dbReference>
<dbReference type="EMBL" id="JBHSHC010000112">
    <property type="protein sequence ID" value="MFC4768691.1"/>
    <property type="molecule type" value="Genomic_DNA"/>
</dbReference>